<feature type="chain" id="PRO_5004110113" evidence="1">
    <location>
        <begin position="18"/>
        <end position="238"/>
    </location>
</feature>
<reference evidence="2 3" key="1">
    <citation type="journal article" date="2012" name="PLoS Pathog.">
        <title>Diverse lifestyles and strategies of plant pathogenesis encoded in the genomes of eighteen Dothideomycetes fungi.</title>
        <authorList>
            <person name="Ohm R.A."/>
            <person name="Feau N."/>
            <person name="Henrissat B."/>
            <person name="Schoch C.L."/>
            <person name="Horwitz B.A."/>
            <person name="Barry K.W."/>
            <person name="Condon B.J."/>
            <person name="Copeland A.C."/>
            <person name="Dhillon B."/>
            <person name="Glaser F."/>
            <person name="Hesse C.N."/>
            <person name="Kosti I."/>
            <person name="LaButti K."/>
            <person name="Lindquist E.A."/>
            <person name="Lucas S."/>
            <person name="Salamov A.A."/>
            <person name="Bradshaw R.E."/>
            <person name="Ciuffetti L."/>
            <person name="Hamelin R.C."/>
            <person name="Kema G.H.J."/>
            <person name="Lawrence C."/>
            <person name="Scott J.A."/>
            <person name="Spatafora J.W."/>
            <person name="Turgeon B.G."/>
            <person name="de Wit P.J.G.M."/>
            <person name="Zhong S."/>
            <person name="Goodwin S.B."/>
            <person name="Grigoriev I.V."/>
        </authorList>
    </citation>
    <scope>NUCLEOTIDE SEQUENCE [LARGE SCALE GENOMIC DNA]</scope>
    <source>
        <strain evidence="2 3">CIRAD86</strain>
    </source>
</reference>
<dbReference type="RefSeq" id="XP_007921182.1">
    <property type="nucleotide sequence ID" value="XM_007922991.1"/>
</dbReference>
<dbReference type="EMBL" id="KB446555">
    <property type="protein sequence ID" value="EME87912.1"/>
    <property type="molecule type" value="Genomic_DNA"/>
</dbReference>
<dbReference type="VEuPathDB" id="FungiDB:MYCFIDRAFT_209650"/>
<dbReference type="eggNOG" id="ENOG502R0VJ">
    <property type="taxonomic scope" value="Eukaryota"/>
</dbReference>
<keyword evidence="1" id="KW-0732">Signal</keyword>
<dbReference type="KEGG" id="pfj:MYCFIDRAFT_209650"/>
<evidence type="ECO:0000313" key="2">
    <source>
        <dbReference type="EMBL" id="EME87912.1"/>
    </source>
</evidence>
<keyword evidence="3" id="KW-1185">Reference proteome</keyword>
<feature type="signal peptide" evidence="1">
    <location>
        <begin position="1"/>
        <end position="17"/>
    </location>
</feature>
<dbReference type="Proteomes" id="UP000016932">
    <property type="component" value="Unassembled WGS sequence"/>
</dbReference>
<dbReference type="GeneID" id="19336854"/>
<evidence type="ECO:0000256" key="1">
    <source>
        <dbReference type="SAM" id="SignalP"/>
    </source>
</evidence>
<accession>N1QAF4</accession>
<sequence>MLPIEVFLLVASSGALALNDKPQDHAHQDVLADSRRGPEPVYTYRCFKENIESYPPPKLWLSFSELWNINRERILTSNGGNTYLQHHIQQAILKVSTESNIDARLILGLVMGESRGKASSPCVGGNVSRCGMLHALNGSSLDESESSHSVERMVREGISGSPEHGLGYAQLVQGKPPVANVTPGCPFSAARAYHSGAVREDANELERDGHDVEDAGFVNDFANRLLGWDGRGEGFKEC</sequence>
<gene>
    <name evidence="2" type="ORF">MYCFIDRAFT_209650</name>
</gene>
<dbReference type="OrthoDB" id="1193027at2759"/>
<dbReference type="AlphaFoldDB" id="N1QAF4"/>
<proteinExistence type="predicted"/>
<dbReference type="HOGENOM" id="CLU_1166278_0_0_1"/>
<name>N1QAF4_PSEFD</name>
<protein>
    <submittedName>
        <fullName evidence="2">Uncharacterized protein</fullName>
    </submittedName>
</protein>
<organism evidence="2 3">
    <name type="scientific">Pseudocercospora fijiensis (strain CIRAD86)</name>
    <name type="common">Black leaf streak disease fungus</name>
    <name type="synonym">Mycosphaerella fijiensis</name>
    <dbReference type="NCBI Taxonomy" id="383855"/>
    <lineage>
        <taxon>Eukaryota</taxon>
        <taxon>Fungi</taxon>
        <taxon>Dikarya</taxon>
        <taxon>Ascomycota</taxon>
        <taxon>Pezizomycotina</taxon>
        <taxon>Dothideomycetes</taxon>
        <taxon>Dothideomycetidae</taxon>
        <taxon>Mycosphaerellales</taxon>
        <taxon>Mycosphaerellaceae</taxon>
        <taxon>Pseudocercospora</taxon>
    </lineage>
</organism>
<evidence type="ECO:0000313" key="3">
    <source>
        <dbReference type="Proteomes" id="UP000016932"/>
    </source>
</evidence>